<dbReference type="InterPro" id="IPR016032">
    <property type="entry name" value="Sig_transdc_resp-reg_C-effctor"/>
</dbReference>
<dbReference type="InterPro" id="IPR027417">
    <property type="entry name" value="P-loop_NTPase"/>
</dbReference>
<sequence length="776" mass="84560">MRRESGNLPADTTSFVGRHAEISRARQLLARTRLLTLTGPGGMGKSRLALRLAAQVRRSFPDGVWLADLAVVEKEELLEHAVLAAFEPNHDMGRPPMAALTGHLRDKRVLLVLDNCEHLLHPCAVLADALLAAVPDLHILATSRQALGVTGECLLTVPPLSAPDPDDPRPAGQSGQSAQSERDTHAGRSDALDLFTDRAAAALGECAPSEHGRTAALICRRLDGIPLAIELAAARLRVLTCEQILERLGDRFELLAGGSRAALPRQQTMRAALDWSFDLCAPGEQLLWARLSVFPGAFDLEAIESVCTGSGLTAQEVFGVVAGLVDKSVLVREEQHARYRMLETLRQYGHLRLGDGEDRALRRRHRDYYRALVLRAETQWFTGEQTAWFARLHQERPNLRTALDYCLTEPGEAQVGLEIAGSLWCHRLGAGSLEEERHWLGRALASDATPSPARLKALWADGWLALLRGDTSSGHVRMADCRALAQSLDDPLAQAYAEQFDGLTALFQDDFARAIPLFDRALALFRTDGDIGDTWATLYLLSLACCLSADPRAVALGEECLALCDAHGAQWSRSFTLWLLGLQNWLNGDTRQTVRNLQESLSTGRPAHNGLAVAQCLEVLAWARASDGDGAQAAELLGAAQSAWEKAGTMLPGVGRLLHHRTECEALLRDVLSEECFTAHVQSGAALTMEQAIARALNKPPAQPSPPEHDPVTVLTPRERQVALLVTQGLTDKQIAAQLVISPRTAQGHVQRILAKLGFTTRTQIATWAQEHAPRL</sequence>
<dbReference type="OrthoDB" id="499349at2"/>
<reference evidence="3 4" key="1">
    <citation type="submission" date="2018-01" db="EMBL/GenBank/DDBJ databases">
        <title>Complete genome sequence of Streptomyces lunaelactis MM109T, a Ferroverdin A producer isolated from cave moonmilk deposits.</title>
        <authorList>
            <person name="Naome A."/>
            <person name="Martinet L."/>
            <person name="Maciejewska M."/>
            <person name="Anderssen S."/>
            <person name="Adam D."/>
            <person name="Tenconi E."/>
            <person name="Deflandre B."/>
            <person name="Arguelles-Arias A."/>
            <person name="Calusinska M."/>
            <person name="Copieters W."/>
            <person name="Karim L."/>
            <person name="Hanikenne M."/>
            <person name="Baurain D."/>
            <person name="van Wezel G."/>
            <person name="Smargiasso N."/>
            <person name="de Pauw E."/>
            <person name="Delfosse P."/>
            <person name="Rigali S."/>
        </authorList>
    </citation>
    <scope>NUCLEOTIDE SEQUENCE [LARGE SCALE GENOMIC DNA]</scope>
    <source>
        <strain evidence="3 4">MM109</strain>
    </source>
</reference>
<dbReference type="InterPro" id="IPR000792">
    <property type="entry name" value="Tscrpt_reg_LuxR_C"/>
</dbReference>
<dbReference type="PANTHER" id="PTHR47691">
    <property type="entry name" value="REGULATOR-RELATED"/>
    <property type="match status" value="1"/>
</dbReference>
<dbReference type="EMBL" id="CP026304">
    <property type="protein sequence ID" value="AVZ76219.1"/>
    <property type="molecule type" value="Genomic_DNA"/>
</dbReference>
<evidence type="ECO:0000313" key="4">
    <source>
        <dbReference type="Proteomes" id="UP000244201"/>
    </source>
</evidence>
<dbReference type="SUPFAM" id="SSF48452">
    <property type="entry name" value="TPR-like"/>
    <property type="match status" value="1"/>
</dbReference>
<dbReference type="GO" id="GO:0016887">
    <property type="term" value="F:ATP hydrolysis activity"/>
    <property type="evidence" value="ECO:0007669"/>
    <property type="project" value="InterPro"/>
</dbReference>
<dbReference type="SMART" id="SM00421">
    <property type="entry name" value="HTH_LUXR"/>
    <property type="match status" value="1"/>
</dbReference>
<organism evidence="3 4">
    <name type="scientific">Streptomyces lunaelactis</name>
    <dbReference type="NCBI Taxonomy" id="1535768"/>
    <lineage>
        <taxon>Bacteria</taxon>
        <taxon>Bacillati</taxon>
        <taxon>Actinomycetota</taxon>
        <taxon>Actinomycetes</taxon>
        <taxon>Kitasatosporales</taxon>
        <taxon>Streptomycetaceae</taxon>
        <taxon>Streptomyces</taxon>
    </lineage>
</organism>
<feature type="region of interest" description="Disordered" evidence="1">
    <location>
        <begin position="158"/>
        <end position="187"/>
    </location>
</feature>
<dbReference type="KEGG" id="slk:SLUN_32490"/>
<protein>
    <submittedName>
        <fullName evidence="3">LuxR family transcriptional regulator</fullName>
    </submittedName>
</protein>
<dbReference type="PROSITE" id="PS50043">
    <property type="entry name" value="HTH_LUXR_2"/>
    <property type="match status" value="1"/>
</dbReference>
<dbReference type="GO" id="GO:0003677">
    <property type="term" value="F:DNA binding"/>
    <property type="evidence" value="ECO:0007669"/>
    <property type="project" value="InterPro"/>
</dbReference>
<evidence type="ECO:0000256" key="1">
    <source>
        <dbReference type="SAM" id="MobiDB-lite"/>
    </source>
</evidence>
<gene>
    <name evidence="3" type="ORF">SLUN_32490</name>
</gene>
<dbReference type="InterPro" id="IPR036388">
    <property type="entry name" value="WH-like_DNA-bd_sf"/>
</dbReference>
<dbReference type="PANTHER" id="PTHR47691:SF3">
    <property type="entry name" value="HTH-TYPE TRANSCRIPTIONAL REGULATOR RV0890C-RELATED"/>
    <property type="match status" value="1"/>
</dbReference>
<dbReference type="SUPFAM" id="SSF46894">
    <property type="entry name" value="C-terminal effector domain of the bipartite response regulators"/>
    <property type="match status" value="1"/>
</dbReference>
<dbReference type="Gene3D" id="1.25.40.10">
    <property type="entry name" value="Tetratricopeptide repeat domain"/>
    <property type="match status" value="1"/>
</dbReference>
<dbReference type="Gene3D" id="3.40.50.300">
    <property type="entry name" value="P-loop containing nucleotide triphosphate hydrolases"/>
    <property type="match status" value="1"/>
</dbReference>
<evidence type="ECO:0000259" key="2">
    <source>
        <dbReference type="PROSITE" id="PS50043"/>
    </source>
</evidence>
<dbReference type="PRINTS" id="PR00038">
    <property type="entry name" value="HTHLUXR"/>
</dbReference>
<dbReference type="GeneID" id="55659968"/>
<dbReference type="InterPro" id="IPR011990">
    <property type="entry name" value="TPR-like_helical_dom_sf"/>
</dbReference>
<dbReference type="Pfam" id="PF25872">
    <property type="entry name" value="HTH_77"/>
    <property type="match status" value="1"/>
</dbReference>
<dbReference type="PRINTS" id="PR00364">
    <property type="entry name" value="DISEASERSIST"/>
</dbReference>
<proteinExistence type="predicted"/>
<dbReference type="Pfam" id="PF00196">
    <property type="entry name" value="GerE"/>
    <property type="match status" value="1"/>
</dbReference>
<accession>A0A2R4TAQ3</accession>
<name>A0A2R4TAQ3_9ACTN</name>
<dbReference type="Pfam" id="PF13401">
    <property type="entry name" value="AAA_22"/>
    <property type="match status" value="1"/>
</dbReference>
<dbReference type="AlphaFoldDB" id="A0A2R4TAQ3"/>
<feature type="domain" description="HTH luxR-type" evidence="2">
    <location>
        <begin position="708"/>
        <end position="773"/>
    </location>
</feature>
<dbReference type="Proteomes" id="UP000244201">
    <property type="component" value="Chromosome"/>
</dbReference>
<dbReference type="RefSeq" id="WP_108153507.1">
    <property type="nucleotide sequence ID" value="NZ_CP026304.1"/>
</dbReference>
<dbReference type="CDD" id="cd06170">
    <property type="entry name" value="LuxR_C_like"/>
    <property type="match status" value="1"/>
</dbReference>
<dbReference type="InterPro" id="IPR058852">
    <property type="entry name" value="HTH_77"/>
</dbReference>
<dbReference type="Gene3D" id="1.10.10.10">
    <property type="entry name" value="Winged helix-like DNA-binding domain superfamily/Winged helix DNA-binding domain"/>
    <property type="match status" value="1"/>
</dbReference>
<keyword evidence="4" id="KW-1185">Reference proteome</keyword>
<dbReference type="InterPro" id="IPR049945">
    <property type="entry name" value="AAA_22"/>
</dbReference>
<evidence type="ECO:0000313" key="3">
    <source>
        <dbReference type="EMBL" id="AVZ76219.1"/>
    </source>
</evidence>
<dbReference type="SUPFAM" id="SSF52540">
    <property type="entry name" value="P-loop containing nucleoside triphosphate hydrolases"/>
    <property type="match status" value="1"/>
</dbReference>
<dbReference type="GO" id="GO:0006355">
    <property type="term" value="P:regulation of DNA-templated transcription"/>
    <property type="evidence" value="ECO:0007669"/>
    <property type="project" value="InterPro"/>
</dbReference>